<organism evidence="6 7">
    <name type="scientific">Ottowia pentelensis</name>
    <dbReference type="NCBI Taxonomy" id="511108"/>
    <lineage>
        <taxon>Bacteria</taxon>
        <taxon>Pseudomonadati</taxon>
        <taxon>Pseudomonadota</taxon>
        <taxon>Betaproteobacteria</taxon>
        <taxon>Burkholderiales</taxon>
        <taxon>Comamonadaceae</taxon>
        <taxon>Ottowia</taxon>
    </lineage>
</organism>
<evidence type="ECO:0000256" key="4">
    <source>
        <dbReference type="ARBA" id="ARBA00022517"/>
    </source>
</evidence>
<comment type="function">
    <text evidence="1">Plays a role in synthesis, processing and/or stability of 23S rRNA.</text>
</comment>
<gene>
    <name evidence="6" type="ORF">ACFFGG_18365</name>
</gene>
<sequence length="182" mass="20088">MSSSFEPRHLDVAAFARATARLSARDSLQKYERLALEVRAPEPDLTLEWQVQGEQRSAADGVARPALHVQASARLPLTCQRCMGEVRVDVQVDRHVLFAADEDSAAALDDVSEDDVLALTPDLDLHALIEDELLMALPLVPRHEVCPQPLRLSAQDADFEAAQEDKRHPFAALAVLKDGKKH</sequence>
<protein>
    <recommendedName>
        <fullName evidence="3">Large ribosomal RNA subunit accumulation protein YceD</fullName>
    </recommendedName>
    <alternativeName>
        <fullName evidence="5">23S rRNA accumulation protein YceD</fullName>
    </alternativeName>
</protein>
<evidence type="ECO:0000313" key="6">
    <source>
        <dbReference type="EMBL" id="MFC0594519.1"/>
    </source>
</evidence>
<dbReference type="RefSeq" id="WP_377485297.1">
    <property type="nucleotide sequence ID" value="NZ_JBHLTN010000044.1"/>
</dbReference>
<dbReference type="InterPro" id="IPR003772">
    <property type="entry name" value="YceD"/>
</dbReference>
<reference evidence="6 7" key="1">
    <citation type="submission" date="2024-09" db="EMBL/GenBank/DDBJ databases">
        <authorList>
            <person name="Sun Q."/>
            <person name="Mori K."/>
        </authorList>
    </citation>
    <scope>NUCLEOTIDE SEQUENCE [LARGE SCALE GENOMIC DNA]</scope>
    <source>
        <strain evidence="6 7">NCAIM B.02336</strain>
    </source>
</reference>
<accession>A0ABV6PYB7</accession>
<dbReference type="Pfam" id="PF02620">
    <property type="entry name" value="YceD"/>
    <property type="match status" value="1"/>
</dbReference>
<keyword evidence="7" id="KW-1185">Reference proteome</keyword>
<keyword evidence="4" id="KW-0690">Ribosome biogenesis</keyword>
<dbReference type="Proteomes" id="UP001589834">
    <property type="component" value="Unassembled WGS sequence"/>
</dbReference>
<dbReference type="EMBL" id="JBHLTN010000044">
    <property type="protein sequence ID" value="MFC0594519.1"/>
    <property type="molecule type" value="Genomic_DNA"/>
</dbReference>
<proteinExistence type="inferred from homology"/>
<dbReference type="PANTHER" id="PTHR38099">
    <property type="entry name" value="LARGE RIBOSOMAL RNA SUBUNIT ACCUMULATION PROTEIN YCED"/>
    <property type="match status" value="1"/>
</dbReference>
<comment type="similarity">
    <text evidence="2">Belongs to the DUF177 domain family.</text>
</comment>
<name>A0ABV6PYB7_9BURK</name>
<dbReference type="InterPro" id="IPR039255">
    <property type="entry name" value="YceD_bac"/>
</dbReference>
<comment type="caution">
    <text evidence="6">The sequence shown here is derived from an EMBL/GenBank/DDBJ whole genome shotgun (WGS) entry which is preliminary data.</text>
</comment>
<evidence type="ECO:0000256" key="2">
    <source>
        <dbReference type="ARBA" id="ARBA00010740"/>
    </source>
</evidence>
<evidence type="ECO:0000313" key="7">
    <source>
        <dbReference type="Proteomes" id="UP001589834"/>
    </source>
</evidence>
<evidence type="ECO:0000256" key="1">
    <source>
        <dbReference type="ARBA" id="ARBA00002868"/>
    </source>
</evidence>
<dbReference type="PANTHER" id="PTHR38099:SF1">
    <property type="entry name" value="LARGE RIBOSOMAL RNA SUBUNIT ACCUMULATION PROTEIN YCED"/>
    <property type="match status" value="1"/>
</dbReference>
<evidence type="ECO:0000256" key="3">
    <source>
        <dbReference type="ARBA" id="ARBA00015716"/>
    </source>
</evidence>
<evidence type="ECO:0000256" key="5">
    <source>
        <dbReference type="ARBA" id="ARBA00031841"/>
    </source>
</evidence>